<evidence type="ECO:0000313" key="3">
    <source>
        <dbReference type="EMBL" id="KAF1720644.1"/>
    </source>
</evidence>
<comment type="caution">
    <text evidence="3">The sequence shown here is derived from an EMBL/GenBank/DDBJ whole genome shotgun (WGS) entry which is preliminary data.</text>
</comment>
<dbReference type="Proteomes" id="UP000781710">
    <property type="component" value="Unassembled WGS sequence"/>
</dbReference>
<dbReference type="RefSeq" id="WP_162339345.1">
    <property type="nucleotide sequence ID" value="NZ_JBHSRQ010000030.1"/>
</dbReference>
<dbReference type="EMBL" id="PDWW01000043">
    <property type="protein sequence ID" value="KAF1720644.1"/>
    <property type="molecule type" value="Genomic_DNA"/>
</dbReference>
<evidence type="ECO:0000256" key="1">
    <source>
        <dbReference type="SAM" id="SignalP"/>
    </source>
</evidence>
<feature type="domain" description="Lysozyme inhibitor LprI-like N-terminal" evidence="2">
    <location>
        <begin position="44"/>
        <end position="132"/>
    </location>
</feature>
<dbReference type="InterPro" id="IPR009739">
    <property type="entry name" value="LprI-like_N"/>
</dbReference>
<proteinExistence type="predicted"/>
<feature type="signal peptide" evidence="1">
    <location>
        <begin position="1"/>
        <end position="18"/>
    </location>
</feature>
<keyword evidence="1" id="KW-0732">Signal</keyword>
<evidence type="ECO:0000259" key="2">
    <source>
        <dbReference type="Pfam" id="PF07007"/>
    </source>
</evidence>
<evidence type="ECO:0000313" key="4">
    <source>
        <dbReference type="Proteomes" id="UP000781710"/>
    </source>
</evidence>
<sequence>MKHFLVFAMILMSPSAFGSEAFCDTGRAHSIDIQFDRDMDMSGGVTASMRDAQGRAHEGWDGELNREYSELMSLLSAEEKSSLREAQRAWLAFVDAETKFWWSESISDRGTLSPIIVADRGLSLLRDRVCQLARYKRIVSP</sequence>
<feature type="chain" id="PRO_5045316599" description="Lysozyme inhibitor LprI-like N-terminal domain-containing protein" evidence="1">
    <location>
        <begin position="19"/>
        <end position="141"/>
    </location>
</feature>
<dbReference type="Pfam" id="PF07007">
    <property type="entry name" value="LprI"/>
    <property type="match status" value="1"/>
</dbReference>
<dbReference type="Gene3D" id="1.20.1270.180">
    <property type="match status" value="1"/>
</dbReference>
<accession>A0ABQ6ZCD8</accession>
<organism evidence="3 4">
    <name type="scientific">Pseudoxanthomonas japonensis</name>
    <dbReference type="NCBI Taxonomy" id="69284"/>
    <lineage>
        <taxon>Bacteria</taxon>
        <taxon>Pseudomonadati</taxon>
        <taxon>Pseudomonadota</taxon>
        <taxon>Gammaproteobacteria</taxon>
        <taxon>Lysobacterales</taxon>
        <taxon>Lysobacteraceae</taxon>
        <taxon>Pseudoxanthomonas</taxon>
    </lineage>
</organism>
<reference evidence="3 4" key="1">
    <citation type="submission" date="2017-10" db="EMBL/GenBank/DDBJ databases">
        <title>Whole genome sequencing of members of genus Pseudoxanthomonas.</title>
        <authorList>
            <person name="Kumar S."/>
            <person name="Bansal K."/>
            <person name="Kaur A."/>
            <person name="Patil P."/>
            <person name="Sharma S."/>
            <person name="Patil P.B."/>
        </authorList>
    </citation>
    <scope>NUCLEOTIDE SEQUENCE [LARGE SCALE GENOMIC DNA]</scope>
    <source>
        <strain evidence="3 4">DSM 17109</strain>
    </source>
</reference>
<name>A0ABQ6ZCD8_9GAMM</name>
<keyword evidence="4" id="KW-1185">Reference proteome</keyword>
<protein>
    <recommendedName>
        <fullName evidence="2">Lysozyme inhibitor LprI-like N-terminal domain-containing protein</fullName>
    </recommendedName>
</protein>
<gene>
    <name evidence="3" type="ORF">CSC78_18515</name>
</gene>